<dbReference type="PANTHER" id="PTHR46698">
    <property type="entry name" value="CROSSVEINLESS 2"/>
    <property type="match status" value="1"/>
</dbReference>
<evidence type="ECO:0000313" key="6">
    <source>
        <dbReference type="RefSeq" id="XP_026547995.1"/>
    </source>
</evidence>
<evidence type="ECO:0000256" key="2">
    <source>
        <dbReference type="ARBA" id="ARBA00022525"/>
    </source>
</evidence>
<dbReference type="GO" id="GO:0030513">
    <property type="term" value="P:positive regulation of BMP signaling pathway"/>
    <property type="evidence" value="ECO:0007669"/>
    <property type="project" value="TreeGrafter"/>
</dbReference>
<dbReference type="PROSITE" id="PS50184">
    <property type="entry name" value="VWFC_2"/>
    <property type="match status" value="3"/>
</dbReference>
<dbReference type="InterPro" id="IPR001007">
    <property type="entry name" value="VWF_dom"/>
</dbReference>
<dbReference type="Gene3D" id="6.20.200.20">
    <property type="match status" value="2"/>
</dbReference>
<keyword evidence="3" id="KW-0732">Signal</keyword>
<dbReference type="RefSeq" id="XP_026547995.1">
    <property type="nucleotide sequence ID" value="XM_026692210.1"/>
</dbReference>
<dbReference type="GO" id="GO:0005576">
    <property type="term" value="C:extracellular region"/>
    <property type="evidence" value="ECO:0007669"/>
    <property type="project" value="UniProtKB-SubCell"/>
</dbReference>
<dbReference type="PROSITE" id="PS01208">
    <property type="entry name" value="VWFC_1"/>
    <property type="match status" value="1"/>
</dbReference>
<dbReference type="AlphaFoldDB" id="A0A6J1VYC0"/>
<evidence type="ECO:0000256" key="1">
    <source>
        <dbReference type="ARBA" id="ARBA00004613"/>
    </source>
</evidence>
<dbReference type="KEGG" id="nss:113429699"/>
<dbReference type="InterPro" id="IPR052424">
    <property type="entry name" value="Kielin_Chordin-BMP_Reg"/>
</dbReference>
<feature type="non-terminal residue" evidence="6">
    <location>
        <position position="1"/>
    </location>
</feature>
<reference evidence="6" key="1">
    <citation type="submission" date="2025-08" db="UniProtKB">
        <authorList>
            <consortium name="RefSeq"/>
        </authorList>
    </citation>
    <scope>IDENTIFICATION</scope>
</reference>
<dbReference type="PANTHER" id="PTHR46698:SF6">
    <property type="entry name" value="KIELIN_CHORDIN-LIKE PROTEIN"/>
    <property type="match status" value="1"/>
</dbReference>
<name>A0A6J1VYC0_9SAUR</name>
<sequence>GGTVHCSPTVCPPVTCPQPERRPGSCCPTCPSCLHHNQVVPDGEEVPNSLDPCQVCVCTGGELVCTPRKCVAPLCAHPLPGSCCQNNCNGCSYAGKEYPNGADFPHPADSCRQCHCINGHVQCLSRRCPPLLCPEPTLRPQECCPQCPAPPAGCLYLGVTYKHLERFYDPSEKCRTCVCANGTITCQHQPCAPVLCSHPLQQGCCRSCDGCLYQGKELPNGGQFADPQDPCRLCSCWEGGVVCKTKACPAAKCPFPVPGPCCQSCEGT</sequence>
<keyword evidence="2" id="KW-0964">Secreted</keyword>
<dbReference type="SUPFAM" id="SSF57603">
    <property type="entry name" value="FnI-like domain"/>
    <property type="match status" value="4"/>
</dbReference>
<protein>
    <submittedName>
        <fullName evidence="6">Kielin/chordin-like protein</fullName>
    </submittedName>
</protein>
<feature type="domain" description="VWFC" evidence="4">
    <location>
        <begin position="209"/>
        <end position="266"/>
    </location>
</feature>
<dbReference type="GeneID" id="113429699"/>
<evidence type="ECO:0000259" key="4">
    <source>
        <dbReference type="PROSITE" id="PS50184"/>
    </source>
</evidence>
<accession>A0A6J1VYC0</accession>
<feature type="domain" description="VWFC" evidence="4">
    <location>
        <begin position="89"/>
        <end position="148"/>
    </location>
</feature>
<dbReference type="SMART" id="SM00214">
    <property type="entry name" value="VWC"/>
    <property type="match status" value="4"/>
</dbReference>
<keyword evidence="5" id="KW-1185">Reference proteome</keyword>
<feature type="domain" description="VWFC" evidence="4">
    <location>
        <begin position="31"/>
        <end position="89"/>
    </location>
</feature>
<evidence type="ECO:0000313" key="5">
    <source>
        <dbReference type="Proteomes" id="UP000504612"/>
    </source>
</evidence>
<dbReference type="Proteomes" id="UP000504612">
    <property type="component" value="Unplaced"/>
</dbReference>
<proteinExistence type="predicted"/>
<evidence type="ECO:0000256" key="3">
    <source>
        <dbReference type="ARBA" id="ARBA00022729"/>
    </source>
</evidence>
<gene>
    <name evidence="6" type="primary">LOC113429699</name>
</gene>
<comment type="subcellular location">
    <subcellularLocation>
        <location evidence="1">Secreted</location>
    </subcellularLocation>
</comment>
<organism evidence="5 6">
    <name type="scientific">Notechis scutatus</name>
    <name type="common">mainland tiger snake</name>
    <dbReference type="NCBI Taxonomy" id="8663"/>
    <lineage>
        <taxon>Eukaryota</taxon>
        <taxon>Metazoa</taxon>
        <taxon>Chordata</taxon>
        <taxon>Craniata</taxon>
        <taxon>Vertebrata</taxon>
        <taxon>Euteleostomi</taxon>
        <taxon>Lepidosauria</taxon>
        <taxon>Squamata</taxon>
        <taxon>Bifurcata</taxon>
        <taxon>Unidentata</taxon>
        <taxon>Episquamata</taxon>
        <taxon>Toxicofera</taxon>
        <taxon>Serpentes</taxon>
        <taxon>Colubroidea</taxon>
        <taxon>Elapidae</taxon>
        <taxon>Hydrophiinae</taxon>
        <taxon>Notechis</taxon>
    </lineage>
</organism>
<dbReference type="Gene3D" id="2.10.70.10">
    <property type="entry name" value="Complement Module, domain 1"/>
    <property type="match status" value="2"/>
</dbReference>
<dbReference type="Pfam" id="PF23334">
    <property type="entry name" value="VWC2L_2nd"/>
    <property type="match status" value="1"/>
</dbReference>